<keyword evidence="2" id="KW-1185">Reference proteome</keyword>
<reference evidence="1 2" key="1">
    <citation type="submission" date="2020-10" db="EMBL/GenBank/DDBJ databases">
        <authorList>
            <person name="Castelo-Branco R."/>
            <person name="Eusebio N."/>
            <person name="Adriana R."/>
            <person name="Vieira A."/>
            <person name="Brugerolle De Fraissinette N."/>
            <person name="Rezende De Castro R."/>
            <person name="Schneider M.P."/>
            <person name="Vasconcelos V."/>
            <person name="Leao P.N."/>
        </authorList>
    </citation>
    <scope>NUCLEOTIDE SEQUENCE [LARGE SCALE GENOMIC DNA]</scope>
    <source>
        <strain evidence="1 2">LEGE 06123</strain>
    </source>
</reference>
<name>A0ABR9UZ32_9CHRO</name>
<dbReference type="Proteomes" id="UP000651156">
    <property type="component" value="Unassembled WGS sequence"/>
</dbReference>
<proteinExistence type="predicted"/>
<sequence>MKINIAYSQQGKPQFIHYNRGTQESPMWASLPFNSDTKEFEPQSPMDFTLMSEVEALEEWQTLDLSDRPAATDASTPLEPNYSGLTTAVRETPVFGKAYIASKTNADILSALAFFMAALNTNAFTMQDLMFALNDLHRAMGTIWTEDDINYINSSLRNNNFNFQI</sequence>
<dbReference type="EMBL" id="JADEWN010000084">
    <property type="protein sequence ID" value="MBE9193258.1"/>
    <property type="molecule type" value="Genomic_DNA"/>
</dbReference>
<evidence type="ECO:0000313" key="1">
    <source>
        <dbReference type="EMBL" id="MBE9193258.1"/>
    </source>
</evidence>
<evidence type="ECO:0000313" key="2">
    <source>
        <dbReference type="Proteomes" id="UP000651156"/>
    </source>
</evidence>
<organism evidence="1 2">
    <name type="scientific">Gloeocapsopsis crepidinum LEGE 06123</name>
    <dbReference type="NCBI Taxonomy" id="588587"/>
    <lineage>
        <taxon>Bacteria</taxon>
        <taxon>Bacillati</taxon>
        <taxon>Cyanobacteriota</taxon>
        <taxon>Cyanophyceae</taxon>
        <taxon>Oscillatoriophycideae</taxon>
        <taxon>Chroococcales</taxon>
        <taxon>Chroococcaceae</taxon>
        <taxon>Gloeocapsopsis</taxon>
    </lineage>
</organism>
<accession>A0ABR9UZ32</accession>
<dbReference type="RefSeq" id="WP_193934648.1">
    <property type="nucleotide sequence ID" value="NZ_CAWPMZ010000133.1"/>
</dbReference>
<protein>
    <submittedName>
        <fullName evidence="1">Uncharacterized protein</fullName>
    </submittedName>
</protein>
<comment type="caution">
    <text evidence="1">The sequence shown here is derived from an EMBL/GenBank/DDBJ whole genome shotgun (WGS) entry which is preliminary data.</text>
</comment>
<gene>
    <name evidence="1" type="ORF">IQ230_23510</name>
</gene>